<evidence type="ECO:0000256" key="3">
    <source>
        <dbReference type="ARBA" id="ARBA00023163"/>
    </source>
</evidence>
<feature type="transmembrane region" description="Helical" evidence="4">
    <location>
        <begin position="6"/>
        <end position="25"/>
    </location>
</feature>
<dbReference type="STRING" id="763034.HMPREF9446_00028"/>
<organism evidence="6 7">
    <name type="scientific">Bacteroides fluxus YIT 12057</name>
    <dbReference type="NCBI Taxonomy" id="763034"/>
    <lineage>
        <taxon>Bacteria</taxon>
        <taxon>Pseudomonadati</taxon>
        <taxon>Bacteroidota</taxon>
        <taxon>Bacteroidia</taxon>
        <taxon>Bacteroidales</taxon>
        <taxon>Bacteroidaceae</taxon>
        <taxon>Bacteroides</taxon>
    </lineage>
</organism>
<keyword evidence="4" id="KW-0812">Transmembrane</keyword>
<dbReference type="eggNOG" id="COG2207">
    <property type="taxonomic scope" value="Bacteria"/>
</dbReference>
<dbReference type="PROSITE" id="PS01124">
    <property type="entry name" value="HTH_ARAC_FAMILY_2"/>
    <property type="match status" value="1"/>
</dbReference>
<dbReference type="GO" id="GO:0043565">
    <property type="term" value="F:sequence-specific DNA binding"/>
    <property type="evidence" value="ECO:0007669"/>
    <property type="project" value="InterPro"/>
</dbReference>
<dbReference type="Gene3D" id="1.10.10.60">
    <property type="entry name" value="Homeodomain-like"/>
    <property type="match status" value="2"/>
</dbReference>
<feature type="transmembrane region" description="Helical" evidence="4">
    <location>
        <begin position="78"/>
        <end position="95"/>
    </location>
</feature>
<dbReference type="InterPro" id="IPR009057">
    <property type="entry name" value="Homeodomain-like_sf"/>
</dbReference>
<dbReference type="PANTHER" id="PTHR43280">
    <property type="entry name" value="ARAC-FAMILY TRANSCRIPTIONAL REGULATOR"/>
    <property type="match status" value="1"/>
</dbReference>
<keyword evidence="4" id="KW-0472">Membrane</keyword>
<dbReference type="GeneID" id="86047884"/>
<dbReference type="InterPro" id="IPR018062">
    <property type="entry name" value="HTH_AraC-typ_CS"/>
</dbReference>
<dbReference type="SMART" id="SM00342">
    <property type="entry name" value="HTH_ARAC"/>
    <property type="match status" value="1"/>
</dbReference>
<evidence type="ECO:0000313" key="7">
    <source>
        <dbReference type="Proteomes" id="UP000003416"/>
    </source>
</evidence>
<feature type="transmembrane region" description="Helical" evidence="4">
    <location>
        <begin position="37"/>
        <end position="58"/>
    </location>
</feature>
<feature type="transmembrane region" description="Helical" evidence="4">
    <location>
        <begin position="202"/>
        <end position="221"/>
    </location>
</feature>
<reference evidence="6 7" key="1">
    <citation type="submission" date="2011-02" db="EMBL/GenBank/DDBJ databases">
        <authorList>
            <person name="Weinstock G."/>
            <person name="Sodergren E."/>
            <person name="Clifton S."/>
            <person name="Fulton L."/>
            <person name="Fulton B."/>
            <person name="Courtney L."/>
            <person name="Fronick C."/>
            <person name="Harrison M."/>
            <person name="Strong C."/>
            <person name="Farmer C."/>
            <person name="Delahaunty K."/>
            <person name="Markovic C."/>
            <person name="Hall O."/>
            <person name="Minx P."/>
            <person name="Tomlinson C."/>
            <person name="Mitreva M."/>
            <person name="Hou S."/>
            <person name="Chen J."/>
            <person name="Wollam A."/>
            <person name="Pepin K.H."/>
            <person name="Johnson M."/>
            <person name="Bhonagiri V."/>
            <person name="Zhang X."/>
            <person name="Suruliraj S."/>
            <person name="Warren W."/>
            <person name="Chinwalla A."/>
            <person name="Mardis E.R."/>
            <person name="Wilson R.K."/>
        </authorList>
    </citation>
    <scope>NUCLEOTIDE SEQUENCE [LARGE SCALE GENOMIC DNA]</scope>
    <source>
        <strain evidence="6 7">YIT 12057</strain>
    </source>
</reference>
<dbReference type="Proteomes" id="UP000003416">
    <property type="component" value="Unassembled WGS sequence"/>
</dbReference>
<evidence type="ECO:0000256" key="2">
    <source>
        <dbReference type="ARBA" id="ARBA00023125"/>
    </source>
</evidence>
<keyword evidence="2" id="KW-0238">DNA-binding</keyword>
<dbReference type="HOGENOM" id="CLU_063396_0_0_10"/>
<dbReference type="AlphaFoldDB" id="F3PMU2"/>
<evidence type="ECO:0000256" key="1">
    <source>
        <dbReference type="ARBA" id="ARBA00023015"/>
    </source>
</evidence>
<dbReference type="PANTHER" id="PTHR43280:SF2">
    <property type="entry name" value="HTH-TYPE TRANSCRIPTIONAL REGULATOR EXSA"/>
    <property type="match status" value="1"/>
</dbReference>
<dbReference type="EMBL" id="AFBN01000002">
    <property type="protein sequence ID" value="EGF59965.1"/>
    <property type="molecule type" value="Genomic_DNA"/>
</dbReference>
<keyword evidence="7" id="KW-1185">Reference proteome</keyword>
<gene>
    <name evidence="6" type="ORF">HMPREF9446_00028</name>
</gene>
<dbReference type="SUPFAM" id="SSF46689">
    <property type="entry name" value="Homeodomain-like"/>
    <property type="match status" value="1"/>
</dbReference>
<dbReference type="InterPro" id="IPR018060">
    <property type="entry name" value="HTH_AraC"/>
</dbReference>
<evidence type="ECO:0000313" key="6">
    <source>
        <dbReference type="EMBL" id="EGF59965.1"/>
    </source>
</evidence>
<feature type="domain" description="HTH araC/xylS-type" evidence="5">
    <location>
        <begin position="267"/>
        <end position="367"/>
    </location>
</feature>
<keyword evidence="4" id="KW-1133">Transmembrane helix</keyword>
<evidence type="ECO:0000259" key="5">
    <source>
        <dbReference type="PROSITE" id="PS01124"/>
    </source>
</evidence>
<dbReference type="RefSeq" id="WP_009123411.1">
    <property type="nucleotide sequence ID" value="NZ_GL882603.1"/>
</dbReference>
<feature type="transmembrane region" description="Helical" evidence="4">
    <location>
        <begin position="173"/>
        <end position="196"/>
    </location>
</feature>
<evidence type="ECO:0000256" key="4">
    <source>
        <dbReference type="SAM" id="Phobius"/>
    </source>
</evidence>
<dbReference type="GO" id="GO:0003700">
    <property type="term" value="F:DNA-binding transcription factor activity"/>
    <property type="evidence" value="ECO:0007669"/>
    <property type="project" value="InterPro"/>
</dbReference>
<name>F3PMU2_9BACE</name>
<sequence length="371" mass="42583">METVYHNIQLISFPLTFVYGLFFLLDPAPKDMFRNHVLARRLFGATLIIWATHIAITWSLGGELEDPVAKVSVNLSRFYIFGSLLEIAFSALVDNRFPIVRKTRNRLVLWGALMTVMALNILFVPVPVQKYVVIAAALYYAYEVYAILHRYYRVYANMKRDMDNYYSENVSNFTRWMLLSSHGLGIIGFSGIGLAFAPTLGLLIYMVAGILFFTYMSYSLYRYTLSVGHIKEIMLSAESEAEDKEQTEEQRLPVGEDAHPAFVALERKVDEWIEDRGYTAPELTIQQLAVELGTNRTYLSDYVNSKYSLSFRSWIAQLRIDYSKRLLVGSSALSINTIAEMTGYSYNNFITVFTRMNRISPSQWRKNYGQG</sequence>
<proteinExistence type="predicted"/>
<comment type="caution">
    <text evidence="6">The sequence shown here is derived from an EMBL/GenBank/DDBJ whole genome shotgun (WGS) entry which is preliminary data.</text>
</comment>
<keyword evidence="1" id="KW-0805">Transcription regulation</keyword>
<keyword evidence="3" id="KW-0804">Transcription</keyword>
<feature type="transmembrane region" description="Helical" evidence="4">
    <location>
        <begin position="107"/>
        <end position="125"/>
    </location>
</feature>
<dbReference type="PROSITE" id="PS00041">
    <property type="entry name" value="HTH_ARAC_FAMILY_1"/>
    <property type="match status" value="1"/>
</dbReference>
<dbReference type="Pfam" id="PF12833">
    <property type="entry name" value="HTH_18"/>
    <property type="match status" value="1"/>
</dbReference>
<protein>
    <submittedName>
        <fullName evidence="6">Transcriptional regulator, AraC family</fullName>
    </submittedName>
</protein>
<feature type="transmembrane region" description="Helical" evidence="4">
    <location>
        <begin position="131"/>
        <end position="152"/>
    </location>
</feature>
<accession>F3PMU2</accession>